<sequence length="71" mass="8419">MEQYFLFFPQFLFLSMGQPPPQMGNTLQLLHSSVYTFFSRVISVVFICLCFKVSNSLQIYEEQRQYANFFA</sequence>
<keyword evidence="2" id="KW-1185">Reference proteome</keyword>
<name>A0ABX9DU35_9BACT</name>
<comment type="caution">
    <text evidence="1">The sequence shown here is derived from an EMBL/GenBank/DDBJ whole genome shotgun (WGS) entry which is preliminary data.</text>
</comment>
<protein>
    <submittedName>
        <fullName evidence="1">Uncharacterized protein</fullName>
    </submittedName>
</protein>
<evidence type="ECO:0000313" key="1">
    <source>
        <dbReference type="EMBL" id="RAS48515.1"/>
    </source>
</evidence>
<organism evidence="1 2">
    <name type="scientific">Prevotella pallens</name>
    <dbReference type="NCBI Taxonomy" id="60133"/>
    <lineage>
        <taxon>Bacteria</taxon>
        <taxon>Pseudomonadati</taxon>
        <taxon>Bacteroidota</taxon>
        <taxon>Bacteroidia</taxon>
        <taxon>Bacteroidales</taxon>
        <taxon>Prevotellaceae</taxon>
        <taxon>Prevotella</taxon>
    </lineage>
</organism>
<dbReference type="EMBL" id="QLTQ01000001">
    <property type="protein sequence ID" value="RAS48515.1"/>
    <property type="molecule type" value="Genomic_DNA"/>
</dbReference>
<evidence type="ECO:0000313" key="2">
    <source>
        <dbReference type="Proteomes" id="UP000249852"/>
    </source>
</evidence>
<accession>A0ABX9DU35</accession>
<proteinExistence type="predicted"/>
<gene>
    <name evidence="1" type="ORF">BC673_10159</name>
</gene>
<dbReference type="Proteomes" id="UP000249852">
    <property type="component" value="Unassembled WGS sequence"/>
</dbReference>
<reference evidence="1 2" key="1">
    <citation type="submission" date="2018-06" db="EMBL/GenBank/DDBJ databases">
        <title>Genomic Encyclopedia of Archaeal and Bacterial Type Strains, Phase II (KMG-II): from individual species to whole genera.</title>
        <authorList>
            <person name="Goeker M."/>
        </authorList>
    </citation>
    <scope>NUCLEOTIDE SEQUENCE [LARGE SCALE GENOMIC DNA]</scope>
    <source>
        <strain evidence="1 2">DSM 18710</strain>
    </source>
</reference>